<protein>
    <submittedName>
        <fullName evidence="6">Flagellar basal body P-ring formation chaperone FlgA</fullName>
    </submittedName>
</protein>
<reference evidence="7" key="1">
    <citation type="journal article" date="2019" name="Int. J. Syst. Evol. Microbiol.">
        <title>The Global Catalogue of Microorganisms (GCM) 10K type strain sequencing project: providing services to taxonomists for standard genome sequencing and annotation.</title>
        <authorList>
            <consortium name="The Broad Institute Genomics Platform"/>
            <consortium name="The Broad Institute Genome Sequencing Center for Infectious Disease"/>
            <person name="Wu L."/>
            <person name="Ma J."/>
        </authorList>
    </citation>
    <scope>NUCLEOTIDE SEQUENCE [LARGE SCALE GENOMIC DNA]</scope>
    <source>
        <strain evidence="7">CCUG 62981</strain>
    </source>
</reference>
<proteinExistence type="predicted"/>
<feature type="chain" id="PRO_5046871332" evidence="4">
    <location>
        <begin position="20"/>
        <end position="312"/>
    </location>
</feature>
<dbReference type="PANTHER" id="PTHR36307:SF1">
    <property type="entry name" value="FLAGELLA BASAL BODY P-RING FORMATION PROTEIN FLGA"/>
    <property type="match status" value="1"/>
</dbReference>
<keyword evidence="3" id="KW-0574">Periplasm</keyword>
<evidence type="ECO:0000313" key="7">
    <source>
        <dbReference type="Proteomes" id="UP001596024"/>
    </source>
</evidence>
<evidence type="ECO:0000256" key="4">
    <source>
        <dbReference type="SAM" id="SignalP"/>
    </source>
</evidence>
<keyword evidence="6" id="KW-0282">Flagellum</keyword>
<evidence type="ECO:0000256" key="2">
    <source>
        <dbReference type="ARBA" id="ARBA00022729"/>
    </source>
</evidence>
<dbReference type="CDD" id="cd11614">
    <property type="entry name" value="SAF_CpaB_FlgA_like"/>
    <property type="match status" value="1"/>
</dbReference>
<dbReference type="SMART" id="SM00858">
    <property type="entry name" value="SAF"/>
    <property type="match status" value="1"/>
</dbReference>
<evidence type="ECO:0000313" key="6">
    <source>
        <dbReference type="EMBL" id="MFC4725110.1"/>
    </source>
</evidence>
<accession>A0ABV9NB75</accession>
<organism evidence="6 7">
    <name type="scientific">Glycocaulis abyssi</name>
    <dbReference type="NCBI Taxonomy" id="1433403"/>
    <lineage>
        <taxon>Bacteria</taxon>
        <taxon>Pseudomonadati</taxon>
        <taxon>Pseudomonadota</taxon>
        <taxon>Alphaproteobacteria</taxon>
        <taxon>Maricaulales</taxon>
        <taxon>Maricaulaceae</taxon>
        <taxon>Glycocaulis</taxon>
    </lineage>
</organism>
<dbReference type="Gene3D" id="2.30.30.760">
    <property type="match status" value="1"/>
</dbReference>
<name>A0ABV9NB75_9PROT</name>
<keyword evidence="2 4" id="KW-0732">Signal</keyword>
<keyword evidence="6" id="KW-0969">Cilium</keyword>
<dbReference type="PANTHER" id="PTHR36307">
    <property type="entry name" value="FLAGELLA BASAL BODY P-RING FORMATION PROTEIN FLGA"/>
    <property type="match status" value="1"/>
</dbReference>
<feature type="domain" description="SAF" evidence="5">
    <location>
        <begin position="181"/>
        <end position="243"/>
    </location>
</feature>
<dbReference type="InterPro" id="IPR013974">
    <property type="entry name" value="SAF"/>
</dbReference>
<dbReference type="NCBIfam" id="TIGR03170">
    <property type="entry name" value="flgA_cterm"/>
    <property type="match status" value="1"/>
</dbReference>
<comment type="caution">
    <text evidence="6">The sequence shown here is derived from an EMBL/GenBank/DDBJ whole genome shotgun (WGS) entry which is preliminary data.</text>
</comment>
<evidence type="ECO:0000256" key="3">
    <source>
        <dbReference type="ARBA" id="ARBA00022764"/>
    </source>
</evidence>
<dbReference type="EMBL" id="JBHSGQ010000003">
    <property type="protein sequence ID" value="MFC4725110.1"/>
    <property type="molecule type" value="Genomic_DNA"/>
</dbReference>
<comment type="subcellular location">
    <subcellularLocation>
        <location evidence="1">Periplasm</location>
    </subcellularLocation>
</comment>
<dbReference type="InterPro" id="IPR039246">
    <property type="entry name" value="Flagellar_FlgA"/>
</dbReference>
<dbReference type="RefSeq" id="WP_371392365.1">
    <property type="nucleotide sequence ID" value="NZ_CP163421.1"/>
</dbReference>
<evidence type="ECO:0000259" key="5">
    <source>
        <dbReference type="SMART" id="SM00858"/>
    </source>
</evidence>
<dbReference type="Pfam" id="PF13144">
    <property type="entry name" value="ChapFlgA"/>
    <property type="match status" value="1"/>
</dbReference>
<evidence type="ECO:0000256" key="1">
    <source>
        <dbReference type="ARBA" id="ARBA00004418"/>
    </source>
</evidence>
<keyword evidence="6" id="KW-0966">Cell projection</keyword>
<keyword evidence="7" id="KW-1185">Reference proteome</keyword>
<dbReference type="Proteomes" id="UP001596024">
    <property type="component" value="Unassembled WGS sequence"/>
</dbReference>
<feature type="signal peptide" evidence="4">
    <location>
        <begin position="1"/>
        <end position="19"/>
    </location>
</feature>
<dbReference type="InterPro" id="IPR017585">
    <property type="entry name" value="SAF_FlgA"/>
</dbReference>
<sequence>MMRMLTAALILAILGTAYAAAQQNVLLRERVVVEGAVVTLGDLFEGVEGEAAQVTLARAPQPGARTFLDPAWVSRQASRNGLEWANATGIERVAVERASQSLSAGDIAELIAAHMYRETGRSHEVTLSNRMMSIHAPIDAAAAPEIVRLELDGRTGPFRAEIRSHEGGDPVTVTGRADPVLDVPVLARPLARGEVIEAGDIEWVRMRSDRIRADAITSETALVGQEARRALRAGEALRGYDLREPAAITRGETVALVFQSGPLTLTARARALENAALGQTARFVNLQSNRTVEGVVEGPGRARVTGASGHIF</sequence>
<gene>
    <name evidence="6" type="primary">flgA</name>
    <name evidence="6" type="ORF">ACFPB0_07395</name>
</gene>
<dbReference type="Gene3D" id="3.90.1210.10">
    <property type="entry name" value="Antifreeze-like/N-acetylneuraminic acid synthase C-terminal domain"/>
    <property type="match status" value="1"/>
</dbReference>